<comment type="caution">
    <text evidence="5">The sequence shown here is derived from an EMBL/GenBank/DDBJ whole genome shotgun (WGS) entry which is preliminary data.</text>
</comment>
<feature type="compositionally biased region" description="Acidic residues" evidence="2">
    <location>
        <begin position="374"/>
        <end position="385"/>
    </location>
</feature>
<feature type="compositionally biased region" description="Low complexity" evidence="2">
    <location>
        <begin position="277"/>
        <end position="329"/>
    </location>
</feature>
<keyword evidence="6" id="KW-1185">Reference proteome</keyword>
<name>A0A812Y9N5_SYMPI</name>
<evidence type="ECO:0000256" key="3">
    <source>
        <dbReference type="SAM" id="Phobius"/>
    </source>
</evidence>
<dbReference type="Pfam" id="PF01033">
    <property type="entry name" value="Somatomedin_B"/>
    <property type="match status" value="1"/>
</dbReference>
<proteinExistence type="predicted"/>
<dbReference type="SUPFAM" id="SSF90188">
    <property type="entry name" value="Somatomedin B domain"/>
    <property type="match status" value="1"/>
</dbReference>
<organism evidence="5 6">
    <name type="scientific">Symbiodinium pilosum</name>
    <name type="common">Dinoflagellate</name>
    <dbReference type="NCBI Taxonomy" id="2952"/>
    <lineage>
        <taxon>Eukaryota</taxon>
        <taxon>Sar</taxon>
        <taxon>Alveolata</taxon>
        <taxon>Dinophyceae</taxon>
        <taxon>Suessiales</taxon>
        <taxon>Symbiodiniaceae</taxon>
        <taxon>Symbiodinium</taxon>
    </lineage>
</organism>
<keyword evidence="1" id="KW-1015">Disulfide bond</keyword>
<dbReference type="PROSITE" id="PS00524">
    <property type="entry name" value="SMB_1"/>
    <property type="match status" value="2"/>
</dbReference>
<evidence type="ECO:0000256" key="1">
    <source>
        <dbReference type="ARBA" id="ARBA00023157"/>
    </source>
</evidence>
<feature type="region of interest" description="Disordered" evidence="2">
    <location>
        <begin position="191"/>
        <end position="420"/>
    </location>
</feature>
<dbReference type="OrthoDB" id="430326at2759"/>
<keyword evidence="3" id="KW-1133">Transmembrane helix</keyword>
<dbReference type="EMBL" id="CAJNIZ010047305">
    <property type="protein sequence ID" value="CAE7765839.1"/>
    <property type="molecule type" value="Genomic_DNA"/>
</dbReference>
<evidence type="ECO:0000256" key="2">
    <source>
        <dbReference type="SAM" id="MobiDB-lite"/>
    </source>
</evidence>
<keyword evidence="3" id="KW-0472">Membrane</keyword>
<evidence type="ECO:0000313" key="6">
    <source>
        <dbReference type="Proteomes" id="UP000649617"/>
    </source>
</evidence>
<dbReference type="Gene3D" id="3.50.4.10">
    <property type="entry name" value="Hepatocyte Growth Factor"/>
    <property type="match status" value="1"/>
</dbReference>
<dbReference type="PROSITE" id="PS50958">
    <property type="entry name" value="SMB_2"/>
    <property type="match status" value="2"/>
</dbReference>
<dbReference type="InterPro" id="IPR001212">
    <property type="entry name" value="Somatomedin_B_dom"/>
</dbReference>
<evidence type="ECO:0000259" key="4">
    <source>
        <dbReference type="PROSITE" id="PS50958"/>
    </source>
</evidence>
<dbReference type="Gene3D" id="4.10.410.20">
    <property type="match status" value="1"/>
</dbReference>
<feature type="transmembrane region" description="Helical" evidence="3">
    <location>
        <begin position="52"/>
        <end position="72"/>
    </location>
</feature>
<dbReference type="SMART" id="SM00201">
    <property type="entry name" value="SO"/>
    <property type="match status" value="2"/>
</dbReference>
<evidence type="ECO:0000313" key="5">
    <source>
        <dbReference type="EMBL" id="CAE7765839.1"/>
    </source>
</evidence>
<sequence>MPVLEMDEAMNLAQEDEVDILQESADFTESTAFLRPNLRSTFAGFVFSRRRIGLGLALVSGCSFVLLTAFFMSGPITQRAGRRSHLRLWSGASSCRSMGCDTDNYVGSCQCNDGCVYFDDCCADYEEVCAARDSYQSSELQGSCEALGCGSDSLGCSGLANCAHLCQCVPSCREEGNCCHDFEMLCEGGEGGEAQSEGGQGNYQDDGDDGSGEYWKDGDGSDGYVDDDRYPRSSDSFDWSGEGSVHHRHEATPAPSLRPGHVGSGTAWTRHAPPPSSRSTRLSTTSSEITTTTTEYTTTEAPSTAKTTEAPTTTPSTTTSSETTTVATHATERAERLGHHADAGSSLERSGRSDRGDGDRGDGDRGDGDRGDGDGEDGDGEDGDDGQSSSGSEGDDGDSGGDGSTESSSPDDSDHSSDTSNFAKLQADMVELLKWQQVKACPAQLVDRDIQMGADAGVFHDVLTAAHCQQICTQRDCDASVWGAIRGVQGLSDTCFLKKFSGAPKMTERQGVISAMPCCRSPEDAAKCPQPMLQTDLETTMGFPPVGGITSVSACQQKCTKTDGCAAFSWGAVRNVAGLTDVCFMKKLQPDELPKLLNKKETIAGLPCGCKSSPSHALWPRDEVQLFTMPEPAPPRRAAPGSCLCTALMRAYSYEVGLLTQQYKKKLGIFACTSYAVYSNQEMMLADGLVTKKVCTSQMCETGGEFKTALNLRIFAAFWKQIFVHGDFLNFNYFIKADADTVFMFDRLQPLLTRYDDRASGADGRGVYFNNCKYGMHGPLEIFSQNAVLALQGLFKTCYFYFRKLCSGDCHWGEDLWCDQCLKRKANATIDRVNLYDLLQERHCDPPDDWDSCSDPDVVAFHPFKSVEAWQTCHANTF</sequence>
<keyword evidence="3" id="KW-0812">Transmembrane</keyword>
<feature type="compositionally biased region" description="Basic and acidic residues" evidence="2">
    <location>
        <begin position="349"/>
        <end position="373"/>
    </location>
</feature>
<feature type="domain" description="SMB" evidence="4">
    <location>
        <begin position="91"/>
        <end position="134"/>
    </location>
</feature>
<protein>
    <submittedName>
        <fullName evidence="5">Endou protein</fullName>
    </submittedName>
</protein>
<dbReference type="Proteomes" id="UP000649617">
    <property type="component" value="Unassembled WGS sequence"/>
</dbReference>
<feature type="domain" description="SMB" evidence="4">
    <location>
        <begin position="140"/>
        <end position="192"/>
    </location>
</feature>
<feature type="compositionally biased region" description="Basic and acidic residues" evidence="2">
    <location>
        <begin position="330"/>
        <end position="342"/>
    </location>
</feature>
<gene>
    <name evidence="5" type="primary">Endou</name>
    <name evidence="5" type="ORF">SPIL2461_LOCUS22453</name>
</gene>
<accession>A0A812Y9N5</accession>
<reference evidence="5" key="1">
    <citation type="submission" date="2021-02" db="EMBL/GenBank/DDBJ databases">
        <authorList>
            <person name="Dougan E. K."/>
            <person name="Rhodes N."/>
            <person name="Thang M."/>
            <person name="Chan C."/>
        </authorList>
    </citation>
    <scope>NUCLEOTIDE SEQUENCE</scope>
</reference>
<dbReference type="AlphaFoldDB" id="A0A812Y9N5"/>
<dbReference type="InterPro" id="IPR036024">
    <property type="entry name" value="Somatomedin_B-like_dom_sf"/>
</dbReference>